<dbReference type="RefSeq" id="WP_184657924.1">
    <property type="nucleotide sequence ID" value="NZ_CP031518.1"/>
</dbReference>
<keyword evidence="5" id="KW-1185">Reference proteome</keyword>
<dbReference type="GO" id="GO:0042834">
    <property type="term" value="F:peptidoglycan binding"/>
    <property type="evidence" value="ECO:0007669"/>
    <property type="project" value="InterPro"/>
</dbReference>
<dbReference type="Proteomes" id="UP000518887">
    <property type="component" value="Unassembled WGS sequence"/>
</dbReference>
<accession>A0A7W8G8A7</accession>
<proteinExistence type="predicted"/>
<gene>
    <name evidence="4" type="ORF">HNP76_000890</name>
</gene>
<evidence type="ECO:0000256" key="2">
    <source>
        <dbReference type="SAM" id="SignalP"/>
    </source>
</evidence>
<name>A0A7W8G8A7_9SPIR</name>
<reference evidence="4 5" key="1">
    <citation type="submission" date="2020-08" db="EMBL/GenBank/DDBJ databases">
        <title>Genomic Encyclopedia of Type Strains, Phase IV (KMG-IV): sequencing the most valuable type-strain genomes for metagenomic binning, comparative biology and taxonomic classification.</title>
        <authorList>
            <person name="Goeker M."/>
        </authorList>
    </citation>
    <scope>NUCLEOTIDE SEQUENCE [LARGE SCALE GENOMIC DNA]</scope>
    <source>
        <strain evidence="4 5">DSM 103462</strain>
    </source>
</reference>
<protein>
    <recommendedName>
        <fullName evidence="3">SPOR domain-containing protein</fullName>
    </recommendedName>
</protein>
<keyword evidence="2" id="KW-0732">Signal</keyword>
<evidence type="ECO:0000256" key="1">
    <source>
        <dbReference type="SAM" id="MobiDB-lite"/>
    </source>
</evidence>
<comment type="caution">
    <text evidence="4">The sequence shown here is derived from an EMBL/GenBank/DDBJ whole genome shotgun (WGS) entry which is preliminary data.</text>
</comment>
<dbReference type="EMBL" id="JACHFQ010000002">
    <property type="protein sequence ID" value="MBB5225546.1"/>
    <property type="molecule type" value="Genomic_DNA"/>
</dbReference>
<dbReference type="InterPro" id="IPR007730">
    <property type="entry name" value="SPOR-like_dom"/>
</dbReference>
<evidence type="ECO:0000313" key="4">
    <source>
        <dbReference type="EMBL" id="MBB5225546.1"/>
    </source>
</evidence>
<feature type="compositionally biased region" description="Polar residues" evidence="1">
    <location>
        <begin position="104"/>
        <end position="118"/>
    </location>
</feature>
<dbReference type="Pfam" id="PF05036">
    <property type="entry name" value="SPOR"/>
    <property type="match status" value="1"/>
</dbReference>
<dbReference type="AlphaFoldDB" id="A0A7W8G8A7"/>
<organism evidence="4 5">
    <name type="scientific">Treponema ruminis</name>
    <dbReference type="NCBI Taxonomy" id="744515"/>
    <lineage>
        <taxon>Bacteria</taxon>
        <taxon>Pseudomonadati</taxon>
        <taxon>Spirochaetota</taxon>
        <taxon>Spirochaetia</taxon>
        <taxon>Spirochaetales</taxon>
        <taxon>Treponemataceae</taxon>
        <taxon>Treponema</taxon>
    </lineage>
</organism>
<evidence type="ECO:0000259" key="3">
    <source>
        <dbReference type="Pfam" id="PF05036"/>
    </source>
</evidence>
<sequence>MRKITLFILTIFTVGTLFAAARPSLDGRAVVAEGGTMPKGLFARTVGYLPGDSVTVTNPATGSTIDVLILGAIDPSEGVAILLSPEAAEGLRIKPDSNVQVKLTKRSGSLDENANGSAVLSEGDDQPAAVEESPALAENTPAESESEVEESPALAEETVEGNAPVAEKAIEEEPVEEIPVVAEKPVEEEAVEETPVVAERPVEETPVIVAATEPLVEEKPAEEEIVPETVYEELPPLPQDENLQKVVVVSADGEEAKVESDSENPVAVEEIPAAESLAETDQPVELDELPGIEEEPAVVLNESPIVDENADAYQPIVLVPAEPNPPAAEEVPVEESAPVAVELEVAPVKEEAPKVVVSNDWTNYVVPSAGNLRRGSYYIQVASLGNTDNIKSFVEKYSAKYPVVLVKNSSTYQVMVGPLNIDEYGAVGEKFKDYGFKDSFVRRIK</sequence>
<dbReference type="InterPro" id="IPR036680">
    <property type="entry name" value="SPOR-like_sf"/>
</dbReference>
<dbReference type="SUPFAM" id="SSF110997">
    <property type="entry name" value="Sporulation related repeat"/>
    <property type="match status" value="1"/>
</dbReference>
<feature type="region of interest" description="Disordered" evidence="1">
    <location>
        <begin position="104"/>
        <end position="161"/>
    </location>
</feature>
<feature type="chain" id="PRO_5031112338" description="SPOR domain-containing protein" evidence="2">
    <location>
        <begin position="20"/>
        <end position="445"/>
    </location>
</feature>
<feature type="signal peptide" evidence="2">
    <location>
        <begin position="1"/>
        <end position="19"/>
    </location>
</feature>
<evidence type="ECO:0000313" key="5">
    <source>
        <dbReference type="Proteomes" id="UP000518887"/>
    </source>
</evidence>
<feature type="domain" description="SPOR" evidence="3">
    <location>
        <begin position="375"/>
        <end position="442"/>
    </location>
</feature>